<comment type="caution">
    <text evidence="4">The sequence shown here is derived from an EMBL/GenBank/DDBJ whole genome shotgun (WGS) entry which is preliminary data.</text>
</comment>
<dbReference type="Gene3D" id="3.40.50.2020">
    <property type="match status" value="1"/>
</dbReference>
<keyword evidence="5" id="KW-1185">Reference proteome</keyword>
<gene>
    <name evidence="4" type="ORF">WQQ_05430</name>
</gene>
<comment type="catalytic activity">
    <reaction evidence="2">
        <text>IMP + diphosphate = hypoxanthine + 5-phospho-alpha-D-ribose 1-diphosphate</text>
        <dbReference type="Rhea" id="RHEA:17973"/>
        <dbReference type="ChEBI" id="CHEBI:17368"/>
        <dbReference type="ChEBI" id="CHEBI:33019"/>
        <dbReference type="ChEBI" id="CHEBI:58017"/>
        <dbReference type="ChEBI" id="CHEBI:58053"/>
        <dbReference type="EC" id="2.4.2.8"/>
    </reaction>
    <physiologicalReaction direction="right-to-left" evidence="2">
        <dbReference type="Rhea" id="RHEA:17975"/>
    </physiologicalReaction>
</comment>
<dbReference type="Pfam" id="PF00156">
    <property type="entry name" value="Pribosyltran"/>
    <property type="match status" value="1"/>
</dbReference>
<dbReference type="PATRIC" id="fig|1172194.4.peg.519"/>
<dbReference type="InterPro" id="IPR000836">
    <property type="entry name" value="PRTase_dom"/>
</dbReference>
<dbReference type="GO" id="GO:0046100">
    <property type="term" value="P:hypoxanthine metabolic process"/>
    <property type="evidence" value="ECO:0007669"/>
    <property type="project" value="TreeGrafter"/>
</dbReference>
<dbReference type="Proteomes" id="UP000003704">
    <property type="component" value="Unassembled WGS sequence"/>
</dbReference>
<dbReference type="GO" id="GO:0032264">
    <property type="term" value="P:IMP salvage"/>
    <property type="evidence" value="ECO:0007669"/>
    <property type="project" value="TreeGrafter"/>
</dbReference>
<dbReference type="AlphaFoldDB" id="I8I337"/>
<feature type="domain" description="Phosphoribosyltransferase" evidence="3">
    <location>
        <begin position="21"/>
        <end position="171"/>
    </location>
</feature>
<dbReference type="CDD" id="cd06223">
    <property type="entry name" value="PRTases_typeI"/>
    <property type="match status" value="1"/>
</dbReference>
<dbReference type="InterPro" id="IPR050408">
    <property type="entry name" value="HGPRT"/>
</dbReference>
<dbReference type="GO" id="GO:0004422">
    <property type="term" value="F:hypoxanthine phosphoribosyltransferase activity"/>
    <property type="evidence" value="ECO:0007669"/>
    <property type="project" value="TreeGrafter"/>
</dbReference>
<dbReference type="STRING" id="1172194.WQQ_05430"/>
<evidence type="ECO:0000256" key="1">
    <source>
        <dbReference type="ARBA" id="ARBA00048811"/>
    </source>
</evidence>
<organism evidence="4 5">
    <name type="scientific">Hydrocarboniphaga effusa AP103</name>
    <dbReference type="NCBI Taxonomy" id="1172194"/>
    <lineage>
        <taxon>Bacteria</taxon>
        <taxon>Pseudomonadati</taxon>
        <taxon>Pseudomonadota</taxon>
        <taxon>Gammaproteobacteria</taxon>
        <taxon>Nevskiales</taxon>
        <taxon>Nevskiaceae</taxon>
        <taxon>Hydrocarboniphaga</taxon>
    </lineage>
</organism>
<dbReference type="RefSeq" id="WP_007183499.1">
    <property type="nucleotide sequence ID" value="NZ_AKGD01000001.1"/>
</dbReference>
<keyword evidence="4" id="KW-0328">Glycosyltransferase</keyword>
<evidence type="ECO:0000313" key="5">
    <source>
        <dbReference type="Proteomes" id="UP000003704"/>
    </source>
</evidence>
<name>I8I337_9GAMM</name>
<dbReference type="GO" id="GO:0005829">
    <property type="term" value="C:cytosol"/>
    <property type="evidence" value="ECO:0007669"/>
    <property type="project" value="TreeGrafter"/>
</dbReference>
<dbReference type="PANTHER" id="PTHR43340">
    <property type="entry name" value="HYPOXANTHINE-GUANINE PHOSPHORIBOSYLTRANSFERASE"/>
    <property type="match status" value="1"/>
</dbReference>
<dbReference type="PANTHER" id="PTHR43340:SF1">
    <property type="entry name" value="HYPOXANTHINE PHOSPHORIBOSYLTRANSFERASE"/>
    <property type="match status" value="1"/>
</dbReference>
<accession>I8I337</accession>
<dbReference type="NCBIfam" id="NF006605">
    <property type="entry name" value="PRK09162.1"/>
    <property type="match status" value="1"/>
</dbReference>
<keyword evidence="4" id="KW-0808">Transferase</keyword>
<dbReference type="SUPFAM" id="SSF53271">
    <property type="entry name" value="PRTase-like"/>
    <property type="match status" value="1"/>
</dbReference>
<dbReference type="OrthoDB" id="9802824at2"/>
<dbReference type="InterPro" id="IPR029057">
    <property type="entry name" value="PRTase-like"/>
</dbReference>
<evidence type="ECO:0000313" key="4">
    <source>
        <dbReference type="EMBL" id="EIT70406.1"/>
    </source>
</evidence>
<dbReference type="GO" id="GO:0032263">
    <property type="term" value="P:GMP salvage"/>
    <property type="evidence" value="ECO:0007669"/>
    <property type="project" value="TreeGrafter"/>
</dbReference>
<evidence type="ECO:0000259" key="3">
    <source>
        <dbReference type="Pfam" id="PF00156"/>
    </source>
</evidence>
<proteinExistence type="predicted"/>
<reference evidence="4 5" key="1">
    <citation type="journal article" date="2012" name="J. Bacteriol.">
        <title>Genome Sequence of n-Alkane-Degrading Hydrocarboniphaga effusa Strain AP103T (ATCC BAA-332T).</title>
        <authorList>
            <person name="Chang H.K."/>
            <person name="Zylstra G.J."/>
            <person name="Chae J.C."/>
        </authorList>
    </citation>
    <scope>NUCLEOTIDE SEQUENCE [LARGE SCALE GENOMIC DNA]</scope>
    <source>
        <strain evidence="4 5">AP103</strain>
    </source>
</reference>
<protein>
    <submittedName>
        <fullName evidence="4">Hypoxanthine/guanine phosphoribosyltransferase</fullName>
    </submittedName>
</protein>
<comment type="catalytic activity">
    <reaction evidence="1">
        <text>GMP + diphosphate = guanine + 5-phospho-alpha-D-ribose 1-diphosphate</text>
        <dbReference type="Rhea" id="RHEA:25424"/>
        <dbReference type="ChEBI" id="CHEBI:16235"/>
        <dbReference type="ChEBI" id="CHEBI:33019"/>
        <dbReference type="ChEBI" id="CHEBI:58017"/>
        <dbReference type="ChEBI" id="CHEBI:58115"/>
        <dbReference type="EC" id="2.4.2.8"/>
    </reaction>
    <physiologicalReaction direction="right-to-left" evidence="1">
        <dbReference type="Rhea" id="RHEA:25426"/>
    </physiologicalReaction>
</comment>
<sequence>MTQDLSRLTHAREVLASADCLHSAAAVQAAYDSLAKDITARYAELNPLILTVMNGGLIPTAEIVGRLSFGFEQDYLHATRYRGATSGGGLTWKRQPDPSLISGRHVLVIDDILDEGYTLVAIRRALMEFEPTSLAVAVLAEKLHDRRAPGAHAEYIGLTVEDRYVFGCGMDYKEYWRQLPAIYAVKGL</sequence>
<dbReference type="GO" id="GO:0000287">
    <property type="term" value="F:magnesium ion binding"/>
    <property type="evidence" value="ECO:0007669"/>
    <property type="project" value="TreeGrafter"/>
</dbReference>
<dbReference type="GO" id="GO:0006178">
    <property type="term" value="P:guanine salvage"/>
    <property type="evidence" value="ECO:0007669"/>
    <property type="project" value="TreeGrafter"/>
</dbReference>
<dbReference type="EMBL" id="AKGD01000001">
    <property type="protein sequence ID" value="EIT70406.1"/>
    <property type="molecule type" value="Genomic_DNA"/>
</dbReference>
<evidence type="ECO:0000256" key="2">
    <source>
        <dbReference type="ARBA" id="ARBA00049402"/>
    </source>
</evidence>